<accession>A0A1H0W3B2</accession>
<dbReference type="InterPro" id="IPR009057">
    <property type="entry name" value="Homeodomain-like_sf"/>
</dbReference>
<protein>
    <submittedName>
        <fullName evidence="4">DNA-binding transcriptional regulator, AcrR family</fullName>
    </submittedName>
</protein>
<reference evidence="5" key="1">
    <citation type="submission" date="2016-10" db="EMBL/GenBank/DDBJ databases">
        <authorList>
            <person name="Varghese N."/>
            <person name="Submissions S."/>
        </authorList>
    </citation>
    <scope>NUCLEOTIDE SEQUENCE [LARGE SCALE GENOMIC DNA]</scope>
    <source>
        <strain evidence="5">IBRC-M 10655</strain>
    </source>
</reference>
<sequence length="196" mass="21975">MSEAPTRVRRTAADRRKQLIGIGLRMLTVRPIHQVTVDEVAAEAGISRSLLFHYFPTKQDYYVEVVRAAGRRLLRSAQPGDDTRAIVEGYVAFIERRRTQYVGLFRASGLDDWVKQIHDETQDELSVRVMSALGLVDPAEPVVLAVRAWWAFAEELTIEWTGRERSDRDALVGLLLSALDTVVSLANEVKEPSAAT</sequence>
<dbReference type="Proteomes" id="UP000199651">
    <property type="component" value="Unassembled WGS sequence"/>
</dbReference>
<dbReference type="RefSeq" id="WP_091383493.1">
    <property type="nucleotide sequence ID" value="NZ_FNDV01000007.1"/>
</dbReference>
<dbReference type="InterPro" id="IPR001647">
    <property type="entry name" value="HTH_TetR"/>
</dbReference>
<feature type="domain" description="HTH tetR-type" evidence="3">
    <location>
        <begin position="13"/>
        <end position="73"/>
    </location>
</feature>
<evidence type="ECO:0000259" key="3">
    <source>
        <dbReference type="PROSITE" id="PS50977"/>
    </source>
</evidence>
<dbReference type="SUPFAM" id="SSF46689">
    <property type="entry name" value="Homeodomain-like"/>
    <property type="match status" value="1"/>
</dbReference>
<dbReference type="PANTHER" id="PTHR30055">
    <property type="entry name" value="HTH-TYPE TRANSCRIPTIONAL REGULATOR RUTR"/>
    <property type="match status" value="1"/>
</dbReference>
<dbReference type="OrthoDB" id="8479950at2"/>
<evidence type="ECO:0000313" key="4">
    <source>
        <dbReference type="EMBL" id="SDP85028.1"/>
    </source>
</evidence>
<dbReference type="STRING" id="504798.SAMN05421871_10760"/>
<dbReference type="GO" id="GO:0000976">
    <property type="term" value="F:transcription cis-regulatory region binding"/>
    <property type="evidence" value="ECO:0007669"/>
    <property type="project" value="TreeGrafter"/>
</dbReference>
<keyword evidence="5" id="KW-1185">Reference proteome</keyword>
<evidence type="ECO:0000256" key="2">
    <source>
        <dbReference type="PROSITE-ProRule" id="PRU00335"/>
    </source>
</evidence>
<proteinExistence type="predicted"/>
<feature type="DNA-binding region" description="H-T-H motif" evidence="2">
    <location>
        <begin position="36"/>
        <end position="55"/>
    </location>
</feature>
<dbReference type="EMBL" id="FNJB01000017">
    <property type="protein sequence ID" value="SDP85028.1"/>
    <property type="molecule type" value="Genomic_DNA"/>
</dbReference>
<keyword evidence="1 2" id="KW-0238">DNA-binding</keyword>
<evidence type="ECO:0000313" key="5">
    <source>
        <dbReference type="Proteomes" id="UP000199651"/>
    </source>
</evidence>
<evidence type="ECO:0000256" key="1">
    <source>
        <dbReference type="ARBA" id="ARBA00023125"/>
    </source>
</evidence>
<name>A0A1H0W3B2_9PSEU</name>
<dbReference type="Gene3D" id="1.10.357.10">
    <property type="entry name" value="Tetracycline Repressor, domain 2"/>
    <property type="match status" value="1"/>
</dbReference>
<dbReference type="PROSITE" id="PS50977">
    <property type="entry name" value="HTH_TETR_2"/>
    <property type="match status" value="1"/>
</dbReference>
<gene>
    <name evidence="4" type="ORF">SAMN05192558_11760</name>
</gene>
<dbReference type="GO" id="GO:0003700">
    <property type="term" value="F:DNA-binding transcription factor activity"/>
    <property type="evidence" value="ECO:0007669"/>
    <property type="project" value="TreeGrafter"/>
</dbReference>
<dbReference type="PANTHER" id="PTHR30055:SF174">
    <property type="entry name" value="TRANSCRIPTIONAL REGULATORY PROTEIN (PROBABLY TETR-FAMILY)-RELATED"/>
    <property type="match status" value="1"/>
</dbReference>
<dbReference type="AlphaFoldDB" id="A0A1H0W3B2"/>
<dbReference type="Pfam" id="PF00440">
    <property type="entry name" value="TetR_N"/>
    <property type="match status" value="1"/>
</dbReference>
<organism evidence="4 5">
    <name type="scientific">Actinokineospora alba</name>
    <dbReference type="NCBI Taxonomy" id="504798"/>
    <lineage>
        <taxon>Bacteria</taxon>
        <taxon>Bacillati</taxon>
        <taxon>Actinomycetota</taxon>
        <taxon>Actinomycetes</taxon>
        <taxon>Pseudonocardiales</taxon>
        <taxon>Pseudonocardiaceae</taxon>
        <taxon>Actinokineospora</taxon>
    </lineage>
</organism>
<dbReference type="InterPro" id="IPR050109">
    <property type="entry name" value="HTH-type_TetR-like_transc_reg"/>
</dbReference>